<keyword evidence="11" id="KW-1185">Reference proteome</keyword>
<feature type="domain" description="4Fe-4S ferredoxin-type" evidence="9">
    <location>
        <begin position="31"/>
        <end position="60"/>
    </location>
</feature>
<dbReference type="Pfam" id="PF00037">
    <property type="entry name" value="Fer4"/>
    <property type="match status" value="1"/>
</dbReference>
<dbReference type="PANTHER" id="PTHR42859:SF2">
    <property type="entry name" value="FERREDOXIN"/>
    <property type="match status" value="1"/>
</dbReference>
<dbReference type="Proteomes" id="UP001501598">
    <property type="component" value="Unassembled WGS sequence"/>
</dbReference>
<dbReference type="InterPro" id="IPR000813">
    <property type="entry name" value="7Fe_ferredoxin"/>
</dbReference>
<accession>A0ABP8S4W9</accession>
<sequence>MTFVIGSACIDVLDKSCMEVCPVDCIYVGARKAYIDAAECIDCSACLGVCPADAVYSADDAGATPDGETFVADSRTFFDSPLPGRAAPVGDPGGALLSGDIGVDTPLVASYPVEDGQR</sequence>
<keyword evidence="8" id="KW-0003">3Fe-4S</keyword>
<reference evidence="11" key="1">
    <citation type="journal article" date="2019" name="Int. J. Syst. Evol. Microbiol.">
        <title>The Global Catalogue of Microorganisms (GCM) 10K type strain sequencing project: providing services to taxonomists for standard genome sequencing and annotation.</title>
        <authorList>
            <consortium name="The Broad Institute Genomics Platform"/>
            <consortium name="The Broad Institute Genome Sequencing Center for Infectious Disease"/>
            <person name="Wu L."/>
            <person name="Ma J."/>
        </authorList>
    </citation>
    <scope>NUCLEOTIDE SEQUENCE [LARGE SCALE GENOMIC DNA]</scope>
    <source>
        <strain evidence="11">JCM 17906</strain>
    </source>
</reference>
<dbReference type="InterPro" id="IPR017900">
    <property type="entry name" value="4Fe4S_Fe_S_CS"/>
</dbReference>
<dbReference type="InterPro" id="IPR050294">
    <property type="entry name" value="RnfB_subfamily"/>
</dbReference>
<dbReference type="EMBL" id="BAABGT010000119">
    <property type="protein sequence ID" value="GAA4559352.1"/>
    <property type="molecule type" value="Genomic_DNA"/>
</dbReference>
<evidence type="ECO:0000313" key="10">
    <source>
        <dbReference type="EMBL" id="GAA4559352.1"/>
    </source>
</evidence>
<dbReference type="PROSITE" id="PS51379">
    <property type="entry name" value="4FE4S_FER_2"/>
    <property type="match status" value="1"/>
</dbReference>
<evidence type="ECO:0000256" key="5">
    <source>
        <dbReference type="ARBA" id="ARBA00022982"/>
    </source>
</evidence>
<keyword evidence="4 8" id="KW-0479">Metal-binding</keyword>
<evidence type="ECO:0000259" key="9">
    <source>
        <dbReference type="PROSITE" id="PS51379"/>
    </source>
</evidence>
<name>A0ABP8S4W9_9PSEU</name>
<evidence type="ECO:0000256" key="4">
    <source>
        <dbReference type="ARBA" id="ARBA00022723"/>
    </source>
</evidence>
<protein>
    <recommendedName>
        <fullName evidence="8">Ferredoxin</fullName>
    </recommendedName>
</protein>
<evidence type="ECO:0000256" key="6">
    <source>
        <dbReference type="ARBA" id="ARBA00023004"/>
    </source>
</evidence>
<keyword evidence="7 8" id="KW-0411">Iron-sulfur</keyword>
<keyword evidence="3 8" id="KW-0004">4Fe-4S</keyword>
<dbReference type="PROSITE" id="PS00198">
    <property type="entry name" value="4FE4S_FER_1"/>
    <property type="match status" value="1"/>
</dbReference>
<dbReference type="PANTHER" id="PTHR42859">
    <property type="entry name" value="OXIDOREDUCTASE"/>
    <property type="match status" value="1"/>
</dbReference>
<evidence type="ECO:0000313" key="11">
    <source>
        <dbReference type="Proteomes" id="UP001501598"/>
    </source>
</evidence>
<comment type="function">
    <text evidence="8">Ferredoxins are iron-sulfur proteins that transfer electrons in a wide variety of metabolic reactions.</text>
</comment>
<evidence type="ECO:0000256" key="2">
    <source>
        <dbReference type="ARBA" id="ARBA00022448"/>
    </source>
</evidence>
<gene>
    <name evidence="10" type="ORF">GCM10023175_67120</name>
</gene>
<dbReference type="PRINTS" id="PR00354">
    <property type="entry name" value="7FE8SFRDOXIN"/>
</dbReference>
<dbReference type="SUPFAM" id="SSF54862">
    <property type="entry name" value="4Fe-4S ferredoxins"/>
    <property type="match status" value="1"/>
</dbReference>
<organism evidence="10 11">
    <name type="scientific">Pseudonocardia xishanensis</name>
    <dbReference type="NCBI Taxonomy" id="630995"/>
    <lineage>
        <taxon>Bacteria</taxon>
        <taxon>Bacillati</taxon>
        <taxon>Actinomycetota</taxon>
        <taxon>Actinomycetes</taxon>
        <taxon>Pseudonocardiales</taxon>
        <taxon>Pseudonocardiaceae</taxon>
        <taxon>Pseudonocardia</taxon>
    </lineage>
</organism>
<dbReference type="Gene3D" id="3.30.70.20">
    <property type="match status" value="1"/>
</dbReference>
<evidence type="ECO:0000256" key="8">
    <source>
        <dbReference type="RuleBase" id="RU365098"/>
    </source>
</evidence>
<evidence type="ECO:0000256" key="7">
    <source>
        <dbReference type="ARBA" id="ARBA00023014"/>
    </source>
</evidence>
<keyword evidence="6 8" id="KW-0408">Iron</keyword>
<evidence type="ECO:0000256" key="1">
    <source>
        <dbReference type="ARBA" id="ARBA00001966"/>
    </source>
</evidence>
<comment type="caution">
    <text evidence="10">The sequence shown here is derived from an EMBL/GenBank/DDBJ whole genome shotgun (WGS) entry which is preliminary data.</text>
</comment>
<evidence type="ECO:0000256" key="3">
    <source>
        <dbReference type="ARBA" id="ARBA00022485"/>
    </source>
</evidence>
<keyword evidence="5 8" id="KW-0249">Electron transport</keyword>
<proteinExistence type="predicted"/>
<dbReference type="RefSeq" id="WP_345427269.1">
    <property type="nucleotide sequence ID" value="NZ_BAABGT010000119.1"/>
</dbReference>
<keyword evidence="2 8" id="KW-0813">Transport</keyword>
<dbReference type="InterPro" id="IPR017896">
    <property type="entry name" value="4Fe4S_Fe-S-bd"/>
</dbReference>
<comment type="cofactor">
    <cofactor evidence="1 8">
        <name>[4Fe-4S] cluster</name>
        <dbReference type="ChEBI" id="CHEBI:49883"/>
    </cofactor>
</comment>
<comment type="cofactor">
    <cofactor evidence="8">
        <name>[3Fe-4S] cluster</name>
        <dbReference type="ChEBI" id="CHEBI:21137"/>
    </cofactor>
    <text evidence="8">Binds 1 [3Fe-4S] cluster.</text>
</comment>